<keyword evidence="3" id="KW-1185">Reference proteome</keyword>
<dbReference type="Gene3D" id="3.40.630.30">
    <property type="match status" value="1"/>
</dbReference>
<dbReference type="Proteomes" id="UP000317209">
    <property type="component" value="Unassembled WGS sequence"/>
</dbReference>
<reference evidence="2 3" key="1">
    <citation type="submission" date="2019-06" db="EMBL/GenBank/DDBJ databases">
        <title>Sequencing the genomes of 1000 actinobacteria strains.</title>
        <authorList>
            <person name="Klenk H.-P."/>
        </authorList>
    </citation>
    <scope>NUCLEOTIDE SEQUENCE [LARGE SCALE GENOMIC DNA]</scope>
    <source>
        <strain evidence="2 3">DSM 20169</strain>
    </source>
</reference>
<dbReference type="GO" id="GO:0016747">
    <property type="term" value="F:acyltransferase activity, transferring groups other than amino-acyl groups"/>
    <property type="evidence" value="ECO:0007669"/>
    <property type="project" value="InterPro"/>
</dbReference>
<proteinExistence type="predicted"/>
<dbReference type="InterPro" id="IPR000182">
    <property type="entry name" value="GNAT_dom"/>
</dbReference>
<dbReference type="PROSITE" id="PS51186">
    <property type="entry name" value="GNAT"/>
    <property type="match status" value="1"/>
</dbReference>
<feature type="domain" description="N-acetyltransferase" evidence="1">
    <location>
        <begin position="127"/>
        <end position="266"/>
    </location>
</feature>
<comment type="caution">
    <text evidence="2">The sequence shown here is derived from an EMBL/GenBank/DDBJ whole genome shotgun (WGS) entry which is preliminary data.</text>
</comment>
<sequence length="266" mass="28973">MAGMSEDLLAAYDAQLRTSAETAHALTVHAHGPLRLAVFPGGRGFVSYSDLGGADAAQIELLIDAALRHFRDQDGITSVEWKTRGHDRAPGLQEALETRGFVAEETESIMIGEAALLAHDVAIPDGVRIRRARTEADVWAMEEMQGLVFDDPNWRVRAETTVRRIQEGDEVELWIAEAAGRVVSAGRLEPVAGTLFAGLWGGATVEPWRGRGIYRALTAQRARAALARGKRYLNSDSTEFSRPILERAGLVKVSTTTPYVWTPPSG</sequence>
<evidence type="ECO:0000313" key="3">
    <source>
        <dbReference type="Proteomes" id="UP000317209"/>
    </source>
</evidence>
<dbReference type="AlphaFoldDB" id="A0A543BLU1"/>
<protein>
    <recommendedName>
        <fullName evidence="1">N-acetyltransferase domain-containing protein</fullName>
    </recommendedName>
</protein>
<organism evidence="2 3">
    <name type="scientific">Microbacterium saperdae</name>
    <dbReference type="NCBI Taxonomy" id="69368"/>
    <lineage>
        <taxon>Bacteria</taxon>
        <taxon>Bacillati</taxon>
        <taxon>Actinomycetota</taxon>
        <taxon>Actinomycetes</taxon>
        <taxon>Micrococcales</taxon>
        <taxon>Microbacteriaceae</taxon>
        <taxon>Microbacterium</taxon>
    </lineage>
</organism>
<dbReference type="EMBL" id="VFOX01000001">
    <property type="protein sequence ID" value="TQL85753.1"/>
    <property type="molecule type" value="Genomic_DNA"/>
</dbReference>
<gene>
    <name evidence="2" type="ORF">FB560_1384</name>
</gene>
<accession>A0A543BLU1</accession>
<name>A0A543BLU1_9MICO</name>
<dbReference type="SUPFAM" id="SSF55729">
    <property type="entry name" value="Acyl-CoA N-acyltransferases (Nat)"/>
    <property type="match status" value="1"/>
</dbReference>
<dbReference type="InterPro" id="IPR016181">
    <property type="entry name" value="Acyl_CoA_acyltransferase"/>
</dbReference>
<evidence type="ECO:0000313" key="2">
    <source>
        <dbReference type="EMBL" id="TQL85753.1"/>
    </source>
</evidence>
<evidence type="ECO:0000259" key="1">
    <source>
        <dbReference type="PROSITE" id="PS51186"/>
    </source>
</evidence>